<dbReference type="PROSITE" id="PS50975">
    <property type="entry name" value="ATP_GRASP"/>
    <property type="match status" value="1"/>
</dbReference>
<keyword evidence="2" id="KW-0175">Coiled coil</keyword>
<dbReference type="Pfam" id="PF14305">
    <property type="entry name" value="ATPgrasp_TupA"/>
    <property type="match status" value="1"/>
</dbReference>
<dbReference type="SUPFAM" id="SSF56059">
    <property type="entry name" value="Glutathione synthetase ATP-binding domain-like"/>
    <property type="match status" value="1"/>
</dbReference>
<gene>
    <name evidence="4" type="ORF">D0Y50_16635</name>
</gene>
<sequence length="354" mass="40790">MTKYNELEQRLDSLMEAEVRRKNEKRQVIRELFAQIKDIKDDLEARKTLFTKLQVLTDAGDMPENTLRGILSKGWNLNHLPSFRALVTLDTCRRKIATNYSAWPLNDKGKAVQFIDMLDVPRPKVYEKATTLSQINITSYPCIIKPLHGATSSGVVIAFAADRYRIVRNGTMLSHYAEVEKHLLKMLKVKSVSKDLWQIEEFIADIDRDAVRAARDLKFYCFYGKVGHVLEVEREKGGKFRTRYPDGTFAKGSEFEGDAEFPVTNFTPEDIKLAERISKEIPVPFLSIDFLKTDDRMVFCEFTPRPGVYGQYKPEFDAYLGHLYLGAEARLQKDFIRGKKFANYQAYLNAIKND</sequence>
<dbReference type="Gene3D" id="3.30.470.20">
    <property type="entry name" value="ATP-grasp fold, B domain"/>
    <property type="match status" value="1"/>
</dbReference>
<dbReference type="OrthoDB" id="9791827at2"/>
<feature type="domain" description="ATP-grasp" evidence="3">
    <location>
        <begin position="112"/>
        <end position="333"/>
    </location>
</feature>
<dbReference type="InterPro" id="IPR029465">
    <property type="entry name" value="ATPgrasp_TupA"/>
</dbReference>
<protein>
    <recommendedName>
        <fullName evidence="3">ATP-grasp domain-containing protein</fullName>
    </recommendedName>
</protein>
<proteinExistence type="predicted"/>
<feature type="coiled-coil region" evidence="2">
    <location>
        <begin position="4"/>
        <end position="42"/>
    </location>
</feature>
<keyword evidence="1" id="KW-0547">Nucleotide-binding</keyword>
<keyword evidence="5" id="KW-1185">Reference proteome</keyword>
<dbReference type="AlphaFoldDB" id="A0A346NQN2"/>
<evidence type="ECO:0000313" key="5">
    <source>
        <dbReference type="Proteomes" id="UP000262073"/>
    </source>
</evidence>
<reference evidence="4 5" key="1">
    <citation type="submission" date="2018-08" db="EMBL/GenBank/DDBJ databases">
        <title>Salinimonas sediminis sp. nov., a piezophilic bacterium isolated from a deep-sea sediment sample from the New Britain Trench.</title>
        <authorList>
            <person name="Cao J."/>
        </authorList>
    </citation>
    <scope>NUCLEOTIDE SEQUENCE [LARGE SCALE GENOMIC DNA]</scope>
    <source>
        <strain evidence="4 5">N102</strain>
    </source>
</reference>
<evidence type="ECO:0000259" key="3">
    <source>
        <dbReference type="PROSITE" id="PS50975"/>
    </source>
</evidence>
<evidence type="ECO:0000313" key="4">
    <source>
        <dbReference type="EMBL" id="AXR07839.1"/>
    </source>
</evidence>
<dbReference type="EMBL" id="CP031769">
    <property type="protein sequence ID" value="AXR07839.1"/>
    <property type="molecule type" value="Genomic_DNA"/>
</dbReference>
<dbReference type="Proteomes" id="UP000262073">
    <property type="component" value="Chromosome"/>
</dbReference>
<evidence type="ECO:0000256" key="1">
    <source>
        <dbReference type="PROSITE-ProRule" id="PRU00409"/>
    </source>
</evidence>
<name>A0A346NQN2_9ALTE</name>
<evidence type="ECO:0000256" key="2">
    <source>
        <dbReference type="SAM" id="Coils"/>
    </source>
</evidence>
<organism evidence="4 5">
    <name type="scientific">Salinimonas sediminis</name>
    <dbReference type="NCBI Taxonomy" id="2303538"/>
    <lineage>
        <taxon>Bacteria</taxon>
        <taxon>Pseudomonadati</taxon>
        <taxon>Pseudomonadota</taxon>
        <taxon>Gammaproteobacteria</taxon>
        <taxon>Alteromonadales</taxon>
        <taxon>Alteromonadaceae</taxon>
        <taxon>Alteromonas/Salinimonas group</taxon>
        <taxon>Salinimonas</taxon>
    </lineage>
</organism>
<dbReference type="RefSeq" id="WP_117318082.1">
    <property type="nucleotide sequence ID" value="NZ_CP031769.1"/>
</dbReference>
<dbReference type="GO" id="GO:0005524">
    <property type="term" value="F:ATP binding"/>
    <property type="evidence" value="ECO:0007669"/>
    <property type="project" value="UniProtKB-UniRule"/>
</dbReference>
<accession>A0A346NQN2</accession>
<dbReference type="GO" id="GO:0046872">
    <property type="term" value="F:metal ion binding"/>
    <property type="evidence" value="ECO:0007669"/>
    <property type="project" value="InterPro"/>
</dbReference>
<dbReference type="InterPro" id="IPR011761">
    <property type="entry name" value="ATP-grasp"/>
</dbReference>
<dbReference type="KEGG" id="salm:D0Y50_16635"/>
<keyword evidence="1" id="KW-0067">ATP-binding</keyword>